<feature type="transmembrane region" description="Helical" evidence="2">
    <location>
        <begin position="84"/>
        <end position="106"/>
    </location>
</feature>
<dbReference type="RefSeq" id="WP_026647020.1">
    <property type="nucleotide sequence ID" value="NZ_JGZL01000009.1"/>
</dbReference>
<keyword evidence="2" id="KW-0472">Membrane</keyword>
<evidence type="ECO:0000256" key="2">
    <source>
        <dbReference type="SAM" id="Phobius"/>
    </source>
</evidence>
<protein>
    <recommendedName>
        <fullName evidence="5">Zinc ribbon domain-containing protein</fullName>
    </recommendedName>
</protein>
<dbReference type="STRING" id="78346.BRUM_1843"/>
<evidence type="ECO:0000313" key="4">
    <source>
        <dbReference type="Proteomes" id="UP000029078"/>
    </source>
</evidence>
<accession>A0A087D0C7</accession>
<feature type="region of interest" description="Disordered" evidence="1">
    <location>
        <begin position="218"/>
        <end position="250"/>
    </location>
</feature>
<keyword evidence="2" id="KW-1133">Transmembrane helix</keyword>
<dbReference type="Proteomes" id="UP000029078">
    <property type="component" value="Unassembled WGS sequence"/>
</dbReference>
<comment type="caution">
    <text evidence="3">The sequence shown here is derived from an EMBL/GenBank/DDBJ whole genome shotgun (WGS) entry which is preliminary data.</text>
</comment>
<organism evidence="3 4">
    <name type="scientific">Bifidobacterium ruminantium</name>
    <dbReference type="NCBI Taxonomy" id="78346"/>
    <lineage>
        <taxon>Bacteria</taxon>
        <taxon>Bacillati</taxon>
        <taxon>Actinomycetota</taxon>
        <taxon>Actinomycetes</taxon>
        <taxon>Bifidobacteriales</taxon>
        <taxon>Bifidobacteriaceae</taxon>
        <taxon>Bifidobacterium</taxon>
    </lineage>
</organism>
<dbReference type="eggNOG" id="ENOG5033CPG">
    <property type="taxonomic scope" value="Bacteria"/>
</dbReference>
<dbReference type="AlphaFoldDB" id="A0A087D0C7"/>
<evidence type="ECO:0000313" key="3">
    <source>
        <dbReference type="EMBL" id="KFI88977.1"/>
    </source>
</evidence>
<feature type="compositionally biased region" description="Basic and acidic residues" evidence="1">
    <location>
        <begin position="220"/>
        <end position="243"/>
    </location>
</feature>
<sequence length="382" mass="41225">MARYDFCPHCGTANNGGDFCANCGAPLTAPDAGSPQDMQTVPIPVLTTPQGYLDQDGRPIDLSQMAQDFPPDEPHRRGISKKTITVIAALVVVLIVVSAVCGWMIWSNRQRGSQLAACQSAVSSVKASESKAKSEYETAEKLSKTSEEKLDDASLLADLANALGSQKPIAADDYVCDASDGTARLRVVGEQARKDLTSQKAWLRSVNKASKLVQASIDKQTAKDKADKAAKAKAAKKSEEKTKKQSQNSTIETSEYVNARYSYSIQAPSDFVWSSESDNGDGRQFSSDDDDDITITVWGSGNLDGGTPESAMRQYLSDHDVTYHALGDSSFVATWQEDGTITYLRELVDDDIIRAVEITYPSSSSDRGNKVVEAVAPTLKSL</sequence>
<evidence type="ECO:0000256" key="1">
    <source>
        <dbReference type="SAM" id="MobiDB-lite"/>
    </source>
</evidence>
<keyword evidence="2" id="KW-0812">Transmembrane</keyword>
<name>A0A087D0C7_BIFRU</name>
<proteinExistence type="predicted"/>
<evidence type="ECO:0008006" key="5">
    <source>
        <dbReference type="Google" id="ProtNLM"/>
    </source>
</evidence>
<dbReference type="EMBL" id="JGZL01000009">
    <property type="protein sequence ID" value="KFI88977.1"/>
    <property type="molecule type" value="Genomic_DNA"/>
</dbReference>
<reference evidence="3 4" key="1">
    <citation type="submission" date="2014-03" db="EMBL/GenBank/DDBJ databases">
        <title>Genomics of Bifidobacteria.</title>
        <authorList>
            <person name="Ventura M."/>
            <person name="Milani C."/>
            <person name="Lugli G.A."/>
        </authorList>
    </citation>
    <scope>NUCLEOTIDE SEQUENCE [LARGE SCALE GENOMIC DNA]</scope>
    <source>
        <strain evidence="3 4">LMG 21811</strain>
    </source>
</reference>
<gene>
    <name evidence="3" type="ORF">BRUM_1843</name>
</gene>
<keyword evidence="4" id="KW-1185">Reference proteome</keyword>